<proteinExistence type="predicted"/>
<protein>
    <submittedName>
        <fullName evidence="2">Uncharacterized protein</fullName>
    </submittedName>
</protein>
<keyword evidence="1" id="KW-1133">Transmembrane helix</keyword>
<gene>
    <name evidence="2" type="ORF">MEUPH1_LOCUS16041</name>
</gene>
<dbReference type="Proteomes" id="UP001160148">
    <property type="component" value="Unassembled WGS sequence"/>
</dbReference>
<dbReference type="AlphaFoldDB" id="A0AAV0WYB7"/>
<feature type="transmembrane region" description="Helical" evidence="1">
    <location>
        <begin position="130"/>
        <end position="147"/>
    </location>
</feature>
<feature type="transmembrane region" description="Helical" evidence="1">
    <location>
        <begin position="188"/>
        <end position="207"/>
    </location>
</feature>
<evidence type="ECO:0000313" key="2">
    <source>
        <dbReference type="EMBL" id="CAI6360783.1"/>
    </source>
</evidence>
<sequence length="216" mass="25174">MDVEARREARRRRILENSEVRLKRITSISSNQTQSILNEQSEFIKDKISENCTQNSELLYSPVPKCLIENVIPTILENQQDFNYEQNNFNPQLHSKDIKHEIKLPSITTLHIVLSQFVLVLFYYDLGFLFGNSIVVPFLLSAIPELYTSKEQHDNIHIIVLLMMGFSQNLARKISRYLKLASLTGKRFCVYIFCFTCSYAILTNLYFDVQHNSTIQ</sequence>
<evidence type="ECO:0000313" key="3">
    <source>
        <dbReference type="Proteomes" id="UP001160148"/>
    </source>
</evidence>
<evidence type="ECO:0000256" key="1">
    <source>
        <dbReference type="SAM" id="Phobius"/>
    </source>
</evidence>
<dbReference type="EMBL" id="CARXXK010000003">
    <property type="protein sequence ID" value="CAI6360783.1"/>
    <property type="molecule type" value="Genomic_DNA"/>
</dbReference>
<keyword evidence="1" id="KW-0812">Transmembrane</keyword>
<accession>A0AAV0WYB7</accession>
<keyword evidence="1" id="KW-0472">Membrane</keyword>
<name>A0AAV0WYB7_9HEMI</name>
<comment type="caution">
    <text evidence="2">The sequence shown here is derived from an EMBL/GenBank/DDBJ whole genome shotgun (WGS) entry which is preliminary data.</text>
</comment>
<keyword evidence="3" id="KW-1185">Reference proteome</keyword>
<organism evidence="2 3">
    <name type="scientific">Macrosiphum euphorbiae</name>
    <name type="common">potato aphid</name>
    <dbReference type="NCBI Taxonomy" id="13131"/>
    <lineage>
        <taxon>Eukaryota</taxon>
        <taxon>Metazoa</taxon>
        <taxon>Ecdysozoa</taxon>
        <taxon>Arthropoda</taxon>
        <taxon>Hexapoda</taxon>
        <taxon>Insecta</taxon>
        <taxon>Pterygota</taxon>
        <taxon>Neoptera</taxon>
        <taxon>Paraneoptera</taxon>
        <taxon>Hemiptera</taxon>
        <taxon>Sternorrhyncha</taxon>
        <taxon>Aphidomorpha</taxon>
        <taxon>Aphidoidea</taxon>
        <taxon>Aphididae</taxon>
        <taxon>Macrosiphini</taxon>
        <taxon>Macrosiphum</taxon>
    </lineage>
</organism>
<reference evidence="2 3" key="1">
    <citation type="submission" date="2023-01" db="EMBL/GenBank/DDBJ databases">
        <authorList>
            <person name="Whitehead M."/>
        </authorList>
    </citation>
    <scope>NUCLEOTIDE SEQUENCE [LARGE SCALE GENOMIC DNA]</scope>
</reference>